<feature type="compositionally biased region" description="Low complexity" evidence="1">
    <location>
        <begin position="233"/>
        <end position="244"/>
    </location>
</feature>
<feature type="region of interest" description="Disordered" evidence="1">
    <location>
        <begin position="1"/>
        <end position="27"/>
    </location>
</feature>
<proteinExistence type="predicted"/>
<reference evidence="2 3" key="1">
    <citation type="submission" date="2016-07" db="EMBL/GenBank/DDBJ databases">
        <title>Pervasive Adenine N6-methylation of Active Genes in Fungi.</title>
        <authorList>
            <consortium name="DOE Joint Genome Institute"/>
            <person name="Mondo S.J."/>
            <person name="Dannebaum R.O."/>
            <person name="Kuo R.C."/>
            <person name="Labutti K."/>
            <person name="Haridas S."/>
            <person name="Kuo A."/>
            <person name="Salamov A."/>
            <person name="Ahrendt S.R."/>
            <person name="Lipzen A."/>
            <person name="Sullivan W."/>
            <person name="Andreopoulos W.B."/>
            <person name="Clum A."/>
            <person name="Lindquist E."/>
            <person name="Daum C."/>
            <person name="Ramamoorthy G.K."/>
            <person name="Gryganskyi A."/>
            <person name="Culley D."/>
            <person name="Magnuson J.K."/>
            <person name="James T.Y."/>
            <person name="O'Malley M.A."/>
            <person name="Stajich J.E."/>
            <person name="Spatafora J.W."/>
            <person name="Visel A."/>
            <person name="Grigoriev I.V."/>
        </authorList>
    </citation>
    <scope>NUCLEOTIDE SEQUENCE [LARGE SCALE GENOMIC DNA]</scope>
    <source>
        <strain evidence="2 3">NRRL 1336</strain>
    </source>
</reference>
<feature type="region of interest" description="Disordered" evidence="1">
    <location>
        <begin position="302"/>
        <end position="345"/>
    </location>
</feature>
<dbReference type="AlphaFoldDB" id="A0A1X2IG55"/>
<feature type="region of interest" description="Disordered" evidence="1">
    <location>
        <begin position="195"/>
        <end position="272"/>
    </location>
</feature>
<feature type="region of interest" description="Disordered" evidence="1">
    <location>
        <begin position="79"/>
        <end position="98"/>
    </location>
</feature>
<dbReference type="Proteomes" id="UP000193560">
    <property type="component" value="Unassembled WGS sequence"/>
</dbReference>
<dbReference type="EMBL" id="MCGE01000012">
    <property type="protein sequence ID" value="ORZ15900.1"/>
    <property type="molecule type" value="Genomic_DNA"/>
</dbReference>
<feature type="compositionally biased region" description="Basic and acidic residues" evidence="1">
    <location>
        <begin position="335"/>
        <end position="345"/>
    </location>
</feature>
<name>A0A1X2IG55_9FUNG</name>
<evidence type="ECO:0000313" key="2">
    <source>
        <dbReference type="EMBL" id="ORZ15900.1"/>
    </source>
</evidence>
<sequence>MDCLTTAAVPAAANRAQRRAIQREQKKVAKKAAKKAIKLGLPVPVSTAIPVQPASITTTTTNTPATTILKEVVIEDSDKNATHPHQGSSLPPSKRSSVSLDQDKLLPVIIPVLEAEAAEAATASAPDMSSMHDDTIHEAIDDSASVITDLPHVISTITTHEEVNDPDEETLETDTDDGGTETLAPLLCPVYVTQPSLPEHRQNEKEENDDDTTSVKEAEEEIISDTTSMTVKPSSFLSSPSYSLDDMKHPRTDHHHAISPNDGSHHHGKNSDHINFLEKQSSAETLVLKTKAKKFHKVILTSLKKKKAAKKEKESKPNKKSPPIIPTTKKPWQFWKKESDKMAMT</sequence>
<protein>
    <submittedName>
        <fullName evidence="2">Uncharacterized protein</fullName>
    </submittedName>
</protein>
<accession>A0A1X2IG55</accession>
<comment type="caution">
    <text evidence="2">The sequence shown here is derived from an EMBL/GenBank/DDBJ whole genome shotgun (WGS) entry which is preliminary data.</text>
</comment>
<feature type="compositionally biased region" description="Acidic residues" evidence="1">
    <location>
        <begin position="164"/>
        <end position="179"/>
    </location>
</feature>
<feature type="compositionally biased region" description="Basic and acidic residues" evidence="1">
    <location>
        <begin position="263"/>
        <end position="272"/>
    </location>
</feature>
<feature type="compositionally biased region" description="Low complexity" evidence="1">
    <location>
        <begin position="88"/>
        <end position="98"/>
    </location>
</feature>
<evidence type="ECO:0000313" key="3">
    <source>
        <dbReference type="Proteomes" id="UP000193560"/>
    </source>
</evidence>
<organism evidence="2 3">
    <name type="scientific">Absidia repens</name>
    <dbReference type="NCBI Taxonomy" id="90262"/>
    <lineage>
        <taxon>Eukaryota</taxon>
        <taxon>Fungi</taxon>
        <taxon>Fungi incertae sedis</taxon>
        <taxon>Mucoromycota</taxon>
        <taxon>Mucoromycotina</taxon>
        <taxon>Mucoromycetes</taxon>
        <taxon>Mucorales</taxon>
        <taxon>Cunninghamellaceae</taxon>
        <taxon>Absidia</taxon>
    </lineage>
</organism>
<evidence type="ECO:0000256" key="1">
    <source>
        <dbReference type="SAM" id="MobiDB-lite"/>
    </source>
</evidence>
<feature type="compositionally biased region" description="Acidic residues" evidence="1">
    <location>
        <begin position="206"/>
        <end position="223"/>
    </location>
</feature>
<feature type="region of interest" description="Disordered" evidence="1">
    <location>
        <begin position="161"/>
        <end position="182"/>
    </location>
</feature>
<keyword evidence="3" id="KW-1185">Reference proteome</keyword>
<gene>
    <name evidence="2" type="ORF">BCR42DRAFT_451816</name>
</gene>